<proteinExistence type="predicted"/>
<evidence type="ECO:0000256" key="1">
    <source>
        <dbReference type="SAM" id="MobiDB-lite"/>
    </source>
</evidence>
<accession>A0A6A5ZZT4</accession>
<reference evidence="2" key="1">
    <citation type="journal article" date="2020" name="Stud. Mycol.">
        <title>101 Dothideomycetes genomes: a test case for predicting lifestyles and emergence of pathogens.</title>
        <authorList>
            <person name="Haridas S."/>
            <person name="Albert R."/>
            <person name="Binder M."/>
            <person name="Bloem J."/>
            <person name="Labutti K."/>
            <person name="Salamov A."/>
            <person name="Andreopoulos B."/>
            <person name="Baker S."/>
            <person name="Barry K."/>
            <person name="Bills G."/>
            <person name="Bluhm B."/>
            <person name="Cannon C."/>
            <person name="Castanera R."/>
            <person name="Culley D."/>
            <person name="Daum C."/>
            <person name="Ezra D."/>
            <person name="Gonzalez J."/>
            <person name="Henrissat B."/>
            <person name="Kuo A."/>
            <person name="Liang C."/>
            <person name="Lipzen A."/>
            <person name="Lutzoni F."/>
            <person name="Magnuson J."/>
            <person name="Mondo S."/>
            <person name="Nolan M."/>
            <person name="Ohm R."/>
            <person name="Pangilinan J."/>
            <person name="Park H.-J."/>
            <person name="Ramirez L."/>
            <person name="Alfaro M."/>
            <person name="Sun H."/>
            <person name="Tritt A."/>
            <person name="Yoshinaga Y."/>
            <person name="Zwiers L.-H."/>
            <person name="Turgeon B."/>
            <person name="Goodwin S."/>
            <person name="Spatafora J."/>
            <person name="Crous P."/>
            <person name="Grigoriev I."/>
        </authorList>
    </citation>
    <scope>NUCLEOTIDE SEQUENCE</scope>
    <source>
        <strain evidence="2">CBS 119687</strain>
    </source>
</reference>
<organism evidence="2 3">
    <name type="scientific">Dothidotthia symphoricarpi CBS 119687</name>
    <dbReference type="NCBI Taxonomy" id="1392245"/>
    <lineage>
        <taxon>Eukaryota</taxon>
        <taxon>Fungi</taxon>
        <taxon>Dikarya</taxon>
        <taxon>Ascomycota</taxon>
        <taxon>Pezizomycotina</taxon>
        <taxon>Dothideomycetes</taxon>
        <taxon>Pleosporomycetidae</taxon>
        <taxon>Pleosporales</taxon>
        <taxon>Dothidotthiaceae</taxon>
        <taxon>Dothidotthia</taxon>
    </lineage>
</organism>
<dbReference type="AlphaFoldDB" id="A0A6A5ZZT4"/>
<evidence type="ECO:0000313" key="2">
    <source>
        <dbReference type="EMBL" id="KAF2125262.1"/>
    </source>
</evidence>
<name>A0A6A5ZZT4_9PLEO</name>
<dbReference type="RefSeq" id="XP_033519654.1">
    <property type="nucleotide sequence ID" value="XM_033666909.1"/>
</dbReference>
<dbReference type="GeneID" id="54407341"/>
<feature type="compositionally biased region" description="Basic and acidic residues" evidence="1">
    <location>
        <begin position="209"/>
        <end position="218"/>
    </location>
</feature>
<protein>
    <submittedName>
        <fullName evidence="2">Uncharacterized protein</fullName>
    </submittedName>
</protein>
<gene>
    <name evidence="2" type="ORF">P153DRAFT_360265</name>
</gene>
<dbReference type="EMBL" id="ML977516">
    <property type="protein sequence ID" value="KAF2125262.1"/>
    <property type="molecule type" value="Genomic_DNA"/>
</dbReference>
<sequence>MPNRRVPDEFRVFLHPLVPLQPAYLANISTKALASLYADYQSHVALGDDYYYGGDLQISMSRIRAEVRRRGDDQWAIAFGAEPNPIVIAQPEQRIVVQQQEPPQVIVQQQQQPQVIVQQQRQQIIHVPQSPQVIHVPAAQPRIVYQSAPRVQVQVVSSTGQIEYSQSSGYEGAGAEVDSDDEHDEYMAYVRGQMRGERGGCGGYMSGGRDGRRGRRDDGDWDTPDWDGVRGYE</sequence>
<feature type="compositionally biased region" description="Gly residues" evidence="1">
    <location>
        <begin position="199"/>
        <end position="208"/>
    </location>
</feature>
<keyword evidence="3" id="KW-1185">Reference proteome</keyword>
<feature type="region of interest" description="Disordered" evidence="1">
    <location>
        <begin position="197"/>
        <end position="233"/>
    </location>
</feature>
<dbReference type="Proteomes" id="UP000799771">
    <property type="component" value="Unassembled WGS sequence"/>
</dbReference>
<evidence type="ECO:0000313" key="3">
    <source>
        <dbReference type="Proteomes" id="UP000799771"/>
    </source>
</evidence>